<feature type="chain" id="PRO_5040331748" evidence="2">
    <location>
        <begin position="21"/>
        <end position="245"/>
    </location>
</feature>
<accession>A0A9P5C2H7</accession>
<feature type="compositionally biased region" description="Low complexity" evidence="1">
    <location>
        <begin position="190"/>
        <end position="216"/>
    </location>
</feature>
<reference evidence="3" key="1">
    <citation type="submission" date="2019-04" db="EMBL/GenBank/DDBJ databases">
        <title>Sequencing of skin fungus with MAO and IRED activity.</title>
        <authorList>
            <person name="Marsaioli A.J."/>
            <person name="Bonatto J.M.C."/>
            <person name="Reis Junior O."/>
        </authorList>
    </citation>
    <scope>NUCLEOTIDE SEQUENCE</scope>
    <source>
        <strain evidence="3">28M1</strain>
    </source>
</reference>
<evidence type="ECO:0000256" key="2">
    <source>
        <dbReference type="SAM" id="SignalP"/>
    </source>
</evidence>
<gene>
    <name evidence="3" type="ORF">E8E12_009676</name>
</gene>
<dbReference type="Proteomes" id="UP000758155">
    <property type="component" value="Unassembled WGS sequence"/>
</dbReference>
<name>A0A9P5C2H7_9PLEO</name>
<keyword evidence="2" id="KW-0732">Signal</keyword>
<feature type="signal peptide" evidence="2">
    <location>
        <begin position="1"/>
        <end position="20"/>
    </location>
</feature>
<dbReference type="AlphaFoldDB" id="A0A9P5C2H7"/>
<proteinExistence type="predicted"/>
<feature type="region of interest" description="Disordered" evidence="1">
    <location>
        <begin position="188"/>
        <end position="216"/>
    </location>
</feature>
<keyword evidence="4" id="KW-1185">Reference proteome</keyword>
<dbReference type="OrthoDB" id="5243723at2759"/>
<sequence>MRSFSVILALLFAFAATSYAWPSAEFPTLEVRKHGDGNSTKSNNPESALKKSCSKMRKLNAISQIAANQTKLDAWVAEGKLDTAEVDALKAKAANATAELQTMQSNTTLVGECAVVDAERKSVNQCKQMKMLTKLAALAGNETAMTAFEQKKKLNETGIEKLKTKIAEAQTKLKDMESNTTLTDFCTQRAQQQQQKGSDSSSGSSSDGTTSGQAQQATGGAAGLTAQTMPYVLVPALAAVFALFL</sequence>
<evidence type="ECO:0000256" key="1">
    <source>
        <dbReference type="SAM" id="MobiDB-lite"/>
    </source>
</evidence>
<evidence type="ECO:0000313" key="3">
    <source>
        <dbReference type="EMBL" id="KAF3042985.1"/>
    </source>
</evidence>
<comment type="caution">
    <text evidence="3">The sequence shown here is derived from an EMBL/GenBank/DDBJ whole genome shotgun (WGS) entry which is preliminary data.</text>
</comment>
<organism evidence="3 4">
    <name type="scientific">Didymella heteroderae</name>
    <dbReference type="NCBI Taxonomy" id="1769908"/>
    <lineage>
        <taxon>Eukaryota</taxon>
        <taxon>Fungi</taxon>
        <taxon>Dikarya</taxon>
        <taxon>Ascomycota</taxon>
        <taxon>Pezizomycotina</taxon>
        <taxon>Dothideomycetes</taxon>
        <taxon>Pleosporomycetidae</taxon>
        <taxon>Pleosporales</taxon>
        <taxon>Pleosporineae</taxon>
        <taxon>Didymellaceae</taxon>
        <taxon>Didymella</taxon>
    </lineage>
</organism>
<protein>
    <submittedName>
        <fullName evidence="3">Uncharacterized protein</fullName>
    </submittedName>
</protein>
<evidence type="ECO:0000313" key="4">
    <source>
        <dbReference type="Proteomes" id="UP000758155"/>
    </source>
</evidence>
<dbReference type="EMBL" id="SWKV01000014">
    <property type="protein sequence ID" value="KAF3042985.1"/>
    <property type="molecule type" value="Genomic_DNA"/>
</dbReference>